<dbReference type="GO" id="GO:0040029">
    <property type="term" value="P:epigenetic regulation of gene expression"/>
    <property type="evidence" value="ECO:0007669"/>
    <property type="project" value="UniProtKB-ARBA"/>
</dbReference>
<dbReference type="Gene3D" id="3.40.470.10">
    <property type="entry name" value="Uracil-DNA glycosylase-like domain"/>
    <property type="match status" value="1"/>
</dbReference>
<accession>A0A6F9DTU9</accession>
<proteinExistence type="evidence at transcript level"/>
<keyword evidence="9" id="KW-0804">Transcription</keyword>
<dbReference type="InterPro" id="IPR036895">
    <property type="entry name" value="Uracil-DNA_glycosylase-like_sf"/>
</dbReference>
<dbReference type="InterPro" id="IPR015637">
    <property type="entry name" value="MUG/TDG"/>
</dbReference>
<dbReference type="EC" id="3.2.2.29" evidence="15"/>
<comment type="similarity">
    <text evidence="13">Belongs to the uracil-DNA glycosylase (UDG) superfamily. TDG/mug family.</text>
</comment>
<keyword evidence="5" id="KW-0832">Ubl conjugation</keyword>
<evidence type="ECO:0000256" key="1">
    <source>
        <dbReference type="ARBA" id="ARBA00004123"/>
    </source>
</evidence>
<sequence length="561" mass="62242">MEGASPTQDQVWCKSKASCRNGQNKTSKTPPNGIIKKRGRPPKKVENGTDGIPLKQTKVTDSMKKTKRTVDRFKGVTKEELMKKFLPDRIKTGLDILIIGINPGLFAAYKGHHYAGPGNHFWKCLYLSGLIPVPLTGMEDVLALDYEIGFTNIVSRTTPGSKDLSSKEIQEGGKELIEKIKQYQPKIAVFNGKGIYEIFSKSIFGQKKKDFTFGTQPNKMPGTNTYIFVMPSTSARCAQFPRAQDKVHFFIQIKRLRDKLNGAKEENDVVETNYSFDLKKATEMAKVQKVKEEMYDPSYDKIENPFPHASSIAHLTNHCHNDATNEPGCSKNTSGNQNHSSNKKDTTSDHPHLIKFLCNSEAVDNDQSPSITVLKPSIPQLRESVSDDQKNERVGHWVETQICQNYDSEPPMGFEERLRAEVTLDQPGSDHSSQRSNISAGVSGSTSTGSTSGYGSIDTNIHHAQRDRVEMWIRDQQYVRQQDAPGLPHDLRVPRTVADVDPDLSVRPGSTDGLNNILHQNVLVGTSGSDSTADGMLRPPVPLFSSWGNDTVGHVPGLNHN</sequence>
<evidence type="ECO:0000256" key="13">
    <source>
        <dbReference type="ARBA" id="ARBA00061261"/>
    </source>
</evidence>
<dbReference type="GO" id="GO:0005654">
    <property type="term" value="C:nucleoplasm"/>
    <property type="evidence" value="ECO:0007669"/>
    <property type="project" value="UniProtKB-ARBA"/>
</dbReference>
<dbReference type="Pfam" id="PF03167">
    <property type="entry name" value="UDG"/>
    <property type="match status" value="1"/>
</dbReference>
<keyword evidence="11" id="KW-0539">Nucleus</keyword>
<organism evidence="20">
    <name type="scientific">Phallusia mammillata</name>
    <dbReference type="NCBI Taxonomy" id="59560"/>
    <lineage>
        <taxon>Eukaryota</taxon>
        <taxon>Metazoa</taxon>
        <taxon>Chordata</taxon>
        <taxon>Tunicata</taxon>
        <taxon>Ascidiacea</taxon>
        <taxon>Phlebobranchia</taxon>
        <taxon>Ascidiidae</taxon>
        <taxon>Phallusia</taxon>
    </lineage>
</organism>
<gene>
    <name evidence="20" type="primary">Tdg</name>
</gene>
<protein>
    <recommendedName>
        <fullName evidence="16">G/T mismatch-specific thymine DNA glycosylase</fullName>
        <ecNumber evidence="15">3.2.2.29</ecNumber>
    </recommendedName>
    <alternativeName>
        <fullName evidence="17">Thymine-DNA glycosylase</fullName>
    </alternativeName>
</protein>
<feature type="domain" description="Uracil-DNA glycosylase-like" evidence="19">
    <location>
        <begin position="89"/>
        <end position="240"/>
    </location>
</feature>
<feature type="compositionally biased region" description="Low complexity" evidence="18">
    <location>
        <begin position="439"/>
        <end position="456"/>
    </location>
</feature>
<feature type="region of interest" description="Disordered" evidence="18">
    <location>
        <begin position="326"/>
        <end position="350"/>
    </location>
</feature>
<evidence type="ECO:0000256" key="12">
    <source>
        <dbReference type="ARBA" id="ARBA00052915"/>
    </source>
</evidence>
<feature type="compositionally biased region" description="Polar residues" evidence="18">
    <location>
        <begin position="18"/>
        <end position="30"/>
    </location>
</feature>
<evidence type="ECO:0000256" key="17">
    <source>
        <dbReference type="ARBA" id="ARBA00083221"/>
    </source>
</evidence>
<dbReference type="EMBL" id="LR791015">
    <property type="protein sequence ID" value="CAB3266877.1"/>
    <property type="molecule type" value="mRNA"/>
</dbReference>
<keyword evidence="6" id="KW-0156">Chromatin regulator</keyword>
<comment type="subcellular location">
    <subcellularLocation>
        <location evidence="1">Nucleus</location>
    </subcellularLocation>
</comment>
<dbReference type="AlphaFoldDB" id="A0A6F9DTU9"/>
<evidence type="ECO:0000256" key="5">
    <source>
        <dbReference type="ARBA" id="ARBA00022843"/>
    </source>
</evidence>
<evidence type="ECO:0000256" key="10">
    <source>
        <dbReference type="ARBA" id="ARBA00023204"/>
    </source>
</evidence>
<evidence type="ECO:0000256" key="14">
    <source>
        <dbReference type="ARBA" id="ARBA00064519"/>
    </source>
</evidence>
<keyword evidence="7" id="KW-0805">Transcription regulation</keyword>
<evidence type="ECO:0000256" key="4">
    <source>
        <dbReference type="ARBA" id="ARBA00022801"/>
    </source>
</evidence>
<evidence type="ECO:0000256" key="11">
    <source>
        <dbReference type="ARBA" id="ARBA00023242"/>
    </source>
</evidence>
<evidence type="ECO:0000256" key="15">
    <source>
        <dbReference type="ARBA" id="ARBA00066769"/>
    </source>
</evidence>
<keyword evidence="10" id="KW-0234">DNA repair</keyword>
<dbReference type="PANTHER" id="PTHR12159:SF9">
    <property type="entry name" value="G_T MISMATCH-SPECIFIC THYMINE DNA GLYCOSYLASE"/>
    <property type="match status" value="1"/>
</dbReference>
<dbReference type="InterPro" id="IPR005122">
    <property type="entry name" value="Uracil-DNA_glycosylase-like"/>
</dbReference>
<dbReference type="GO" id="GO:0032183">
    <property type="term" value="F:SUMO binding"/>
    <property type="evidence" value="ECO:0007669"/>
    <property type="project" value="UniProtKB-ARBA"/>
</dbReference>
<evidence type="ECO:0000259" key="19">
    <source>
        <dbReference type="Pfam" id="PF03167"/>
    </source>
</evidence>
<evidence type="ECO:0000256" key="16">
    <source>
        <dbReference type="ARBA" id="ARBA00071248"/>
    </source>
</evidence>
<dbReference type="FunFam" id="3.40.470.10:FF:000002">
    <property type="entry name" value="G/T mismatch-specific thymine DNA glycosylase"/>
    <property type="match status" value="1"/>
</dbReference>
<dbReference type="SUPFAM" id="SSF52141">
    <property type="entry name" value="Uracil-DNA glycosylase-like"/>
    <property type="match status" value="1"/>
</dbReference>
<evidence type="ECO:0000313" key="20">
    <source>
        <dbReference type="EMBL" id="CAB3266877.1"/>
    </source>
</evidence>
<evidence type="ECO:0000256" key="9">
    <source>
        <dbReference type="ARBA" id="ARBA00023163"/>
    </source>
</evidence>
<evidence type="ECO:0000256" key="3">
    <source>
        <dbReference type="ARBA" id="ARBA00022763"/>
    </source>
</evidence>
<reference evidence="20" key="1">
    <citation type="submission" date="2020-04" db="EMBL/GenBank/DDBJ databases">
        <authorList>
            <person name="Neveu A P."/>
        </authorList>
    </citation>
    <scope>NUCLEOTIDE SEQUENCE</scope>
    <source>
        <tissue evidence="20">Whole embryo</tissue>
    </source>
</reference>
<evidence type="ECO:0000256" key="6">
    <source>
        <dbReference type="ARBA" id="ARBA00022853"/>
    </source>
</evidence>
<evidence type="ECO:0000256" key="2">
    <source>
        <dbReference type="ARBA" id="ARBA00022499"/>
    </source>
</evidence>
<evidence type="ECO:0000256" key="7">
    <source>
        <dbReference type="ARBA" id="ARBA00023015"/>
    </source>
</evidence>
<name>A0A6F9DTU9_9ASCI</name>
<keyword evidence="8" id="KW-0010">Activator</keyword>
<comment type="catalytic activity">
    <reaction evidence="12">
        <text>Hydrolyzes mismatched double-stranded DNA and polynucleotides, releasing free thymine.</text>
        <dbReference type="EC" id="3.2.2.29"/>
    </reaction>
</comment>
<keyword evidence="2" id="KW-1017">Isopeptide bond</keyword>
<feature type="compositionally biased region" description="Polar residues" evidence="18">
    <location>
        <begin position="330"/>
        <end position="340"/>
    </location>
</feature>
<feature type="region of interest" description="Disordered" evidence="18">
    <location>
        <begin position="1"/>
        <end position="52"/>
    </location>
</feature>
<dbReference type="CDD" id="cd10028">
    <property type="entry name" value="UDG-F2_TDG_MUG"/>
    <property type="match status" value="1"/>
</dbReference>
<dbReference type="GO" id="GO:0141016">
    <property type="term" value="F:G/T mismatch-specific thymine-DNA glycosylase activity"/>
    <property type="evidence" value="ECO:0007669"/>
    <property type="project" value="UniProtKB-EC"/>
</dbReference>
<feature type="compositionally biased region" description="Polar residues" evidence="18">
    <location>
        <begin position="429"/>
        <end position="438"/>
    </location>
</feature>
<evidence type="ECO:0000256" key="8">
    <source>
        <dbReference type="ARBA" id="ARBA00023159"/>
    </source>
</evidence>
<feature type="compositionally biased region" description="Polar residues" evidence="18">
    <location>
        <begin position="1"/>
        <end position="10"/>
    </location>
</feature>
<comment type="subunit">
    <text evidence="14">Homodimer. Interacts with AICDA and GADD45A.</text>
</comment>
<dbReference type="GO" id="GO:0004844">
    <property type="term" value="F:uracil DNA N-glycosylase activity"/>
    <property type="evidence" value="ECO:0007669"/>
    <property type="project" value="TreeGrafter"/>
</dbReference>
<feature type="region of interest" description="Disordered" evidence="18">
    <location>
        <begin position="424"/>
        <end position="458"/>
    </location>
</feature>
<dbReference type="PANTHER" id="PTHR12159">
    <property type="entry name" value="G/T AND G/U MISMATCH-SPECIFIC DNA GLYCOSYLASE"/>
    <property type="match status" value="1"/>
</dbReference>
<evidence type="ECO:0000256" key="18">
    <source>
        <dbReference type="SAM" id="MobiDB-lite"/>
    </source>
</evidence>
<dbReference type="GO" id="GO:0006285">
    <property type="term" value="P:base-excision repair, AP site formation"/>
    <property type="evidence" value="ECO:0007669"/>
    <property type="project" value="InterPro"/>
</dbReference>
<keyword evidence="3" id="KW-0227">DNA damage</keyword>
<dbReference type="GO" id="GO:0003677">
    <property type="term" value="F:DNA binding"/>
    <property type="evidence" value="ECO:0007669"/>
    <property type="project" value="UniProtKB-ARBA"/>
</dbReference>
<keyword evidence="4" id="KW-0378">Hydrolase</keyword>